<feature type="transmembrane region" description="Helical" evidence="7">
    <location>
        <begin position="141"/>
        <end position="160"/>
    </location>
</feature>
<dbReference type="RefSeq" id="WP_282906882.1">
    <property type="nucleotide sequence ID" value="NZ_JAGRPV010000001.1"/>
</dbReference>
<evidence type="ECO:0000256" key="3">
    <source>
        <dbReference type="ARBA" id="ARBA00022475"/>
    </source>
</evidence>
<gene>
    <name evidence="8" type="ORF">KB449_02665</name>
</gene>
<feature type="transmembrane region" description="Helical" evidence="7">
    <location>
        <begin position="46"/>
        <end position="67"/>
    </location>
</feature>
<protein>
    <submittedName>
        <fullName evidence="8">Chromate transporter</fullName>
    </submittedName>
</protein>
<evidence type="ECO:0000313" key="9">
    <source>
        <dbReference type="Proteomes" id="UP001161691"/>
    </source>
</evidence>
<comment type="subcellular location">
    <subcellularLocation>
        <location evidence="1">Cell membrane</location>
        <topology evidence="1">Multi-pass membrane protein</topology>
    </subcellularLocation>
</comment>
<feature type="transmembrane region" description="Helical" evidence="7">
    <location>
        <begin position="6"/>
        <end position="26"/>
    </location>
</feature>
<dbReference type="InterPro" id="IPR052518">
    <property type="entry name" value="CHR_Transporter"/>
</dbReference>
<evidence type="ECO:0000256" key="4">
    <source>
        <dbReference type="ARBA" id="ARBA00022692"/>
    </source>
</evidence>
<dbReference type="Pfam" id="PF02417">
    <property type="entry name" value="Chromate_transp"/>
    <property type="match status" value="1"/>
</dbReference>
<keyword evidence="4 7" id="KW-0812">Transmembrane</keyword>
<reference evidence="8" key="1">
    <citation type="submission" date="2023-04" db="EMBL/GenBank/DDBJ databases">
        <title>Comparative genomic analysis of Cohnella hashimotonis sp. nov., isolated from the International Space Station.</title>
        <authorList>
            <person name="Venkateswaran K."/>
            <person name="Simpson A."/>
        </authorList>
    </citation>
    <scope>NUCLEOTIDE SEQUENCE</scope>
    <source>
        <strain evidence="8">F6_2S_P_1</strain>
    </source>
</reference>
<feature type="transmembrane region" description="Helical" evidence="7">
    <location>
        <begin position="73"/>
        <end position="94"/>
    </location>
</feature>
<evidence type="ECO:0000313" key="8">
    <source>
        <dbReference type="EMBL" id="MDI4643839.1"/>
    </source>
</evidence>
<evidence type="ECO:0000256" key="2">
    <source>
        <dbReference type="ARBA" id="ARBA00005262"/>
    </source>
</evidence>
<dbReference type="Proteomes" id="UP001161691">
    <property type="component" value="Unassembled WGS sequence"/>
</dbReference>
<accession>A0ABT6TD11</accession>
<name>A0ABT6TD11_9BACL</name>
<comment type="caution">
    <text evidence="8">The sequence shown here is derived from an EMBL/GenBank/DDBJ whole genome shotgun (WGS) entry which is preliminary data.</text>
</comment>
<sequence>MLIQLFAMFFLVGLVSFGGGYAMIPLIQEEILNRHHWMAAGQLADIVAVAGMSPGPIATNIAVAVGYQEAGWLGAAMAALAVVLPSFALILAAGKLFFKYRDNPRVAAAFYGLRAVVVGLIAYAAVSFARHAGMLTATPDWQTWCQLAIFVGSLFALIYLHKHPFVVILLSGLVGIALYG</sequence>
<keyword evidence="6 7" id="KW-0472">Membrane</keyword>
<evidence type="ECO:0000256" key="7">
    <source>
        <dbReference type="SAM" id="Phobius"/>
    </source>
</evidence>
<evidence type="ECO:0000256" key="1">
    <source>
        <dbReference type="ARBA" id="ARBA00004651"/>
    </source>
</evidence>
<proteinExistence type="inferred from homology"/>
<keyword evidence="5 7" id="KW-1133">Transmembrane helix</keyword>
<keyword evidence="9" id="KW-1185">Reference proteome</keyword>
<organism evidence="8 9">
    <name type="scientific">Cohnella hashimotonis</name>
    <dbReference type="NCBI Taxonomy" id="2826895"/>
    <lineage>
        <taxon>Bacteria</taxon>
        <taxon>Bacillati</taxon>
        <taxon>Bacillota</taxon>
        <taxon>Bacilli</taxon>
        <taxon>Bacillales</taxon>
        <taxon>Paenibacillaceae</taxon>
        <taxon>Cohnella</taxon>
    </lineage>
</organism>
<evidence type="ECO:0000256" key="5">
    <source>
        <dbReference type="ARBA" id="ARBA00022989"/>
    </source>
</evidence>
<dbReference type="PANTHER" id="PTHR43663:SF1">
    <property type="entry name" value="CHROMATE TRANSPORTER"/>
    <property type="match status" value="1"/>
</dbReference>
<feature type="transmembrane region" description="Helical" evidence="7">
    <location>
        <begin position="106"/>
        <end position="129"/>
    </location>
</feature>
<dbReference type="PANTHER" id="PTHR43663">
    <property type="entry name" value="CHROMATE TRANSPORT PROTEIN-RELATED"/>
    <property type="match status" value="1"/>
</dbReference>
<evidence type="ECO:0000256" key="6">
    <source>
        <dbReference type="ARBA" id="ARBA00023136"/>
    </source>
</evidence>
<dbReference type="InterPro" id="IPR003370">
    <property type="entry name" value="Chromate_transpt"/>
</dbReference>
<comment type="similarity">
    <text evidence="2">Belongs to the chromate ion transporter (CHR) (TC 2.A.51) family.</text>
</comment>
<keyword evidence="3" id="KW-1003">Cell membrane</keyword>
<dbReference type="EMBL" id="JAGRPV010000001">
    <property type="protein sequence ID" value="MDI4643839.1"/>
    <property type="molecule type" value="Genomic_DNA"/>
</dbReference>